<proteinExistence type="predicted"/>
<reference evidence="1" key="1">
    <citation type="submission" date="2016-10" db="EMBL/GenBank/DDBJ databases">
        <title>Sequence of Gallionella enrichment culture.</title>
        <authorList>
            <person name="Poehlein A."/>
            <person name="Muehling M."/>
            <person name="Daniel R."/>
        </authorList>
    </citation>
    <scope>NUCLEOTIDE SEQUENCE</scope>
</reference>
<protein>
    <recommendedName>
        <fullName evidence="2">DUF3035 domain-containing protein</fullName>
    </recommendedName>
</protein>
<evidence type="ECO:0000313" key="1">
    <source>
        <dbReference type="EMBL" id="OIQ68285.1"/>
    </source>
</evidence>
<sequence length="179" mass="18581">MRAARGSIGIAFVAVLAVAGCGSDKTPKLMNLQTNAHSPDEFSILPTKPLQMPKDMAALPSPAPDGSNLADPTPVADAVTALGGKASALQLQGGIPAADGALVAATDRFGVTAGIRAQLAAEDLRWRKRHPGKVLPRLFGANLYYDAYTPMTLDAYAELARWRAVGAATPSAPPKPVKK</sequence>
<dbReference type="EMBL" id="MLJW01005401">
    <property type="protein sequence ID" value="OIQ68285.1"/>
    <property type="molecule type" value="Genomic_DNA"/>
</dbReference>
<dbReference type="PROSITE" id="PS51257">
    <property type="entry name" value="PROKAR_LIPOPROTEIN"/>
    <property type="match status" value="1"/>
</dbReference>
<gene>
    <name evidence="1" type="ORF">GALL_501240</name>
</gene>
<comment type="caution">
    <text evidence="1">The sequence shown here is derived from an EMBL/GenBank/DDBJ whole genome shotgun (WGS) entry which is preliminary data.</text>
</comment>
<dbReference type="InterPro" id="IPR021395">
    <property type="entry name" value="DUF3035"/>
</dbReference>
<organism evidence="1">
    <name type="scientific">mine drainage metagenome</name>
    <dbReference type="NCBI Taxonomy" id="410659"/>
    <lineage>
        <taxon>unclassified sequences</taxon>
        <taxon>metagenomes</taxon>
        <taxon>ecological metagenomes</taxon>
    </lineage>
</organism>
<dbReference type="Pfam" id="PF11233">
    <property type="entry name" value="DUF3035"/>
    <property type="match status" value="1"/>
</dbReference>
<evidence type="ECO:0008006" key="2">
    <source>
        <dbReference type="Google" id="ProtNLM"/>
    </source>
</evidence>
<name>A0A1J5PXE0_9ZZZZ</name>
<dbReference type="AlphaFoldDB" id="A0A1J5PXE0"/>
<accession>A0A1J5PXE0</accession>